<keyword evidence="3" id="KW-1185">Reference proteome</keyword>
<dbReference type="InterPro" id="IPR036179">
    <property type="entry name" value="Ig-like_dom_sf"/>
</dbReference>
<dbReference type="OrthoDB" id="6124098at2759"/>
<evidence type="ECO:0000313" key="3">
    <source>
        <dbReference type="Proteomes" id="UP000828390"/>
    </source>
</evidence>
<evidence type="ECO:0000313" key="2">
    <source>
        <dbReference type="EMBL" id="KAH3871409.1"/>
    </source>
</evidence>
<dbReference type="PANTHER" id="PTHR16311:SF3">
    <property type="entry name" value="THROMBOSPONDIN TYPE-1 DOMAIN-CONTAINING PROTEIN 1"/>
    <property type="match status" value="1"/>
</dbReference>
<feature type="signal peptide" evidence="1">
    <location>
        <begin position="1"/>
        <end position="21"/>
    </location>
</feature>
<dbReference type="GO" id="GO:0071944">
    <property type="term" value="C:cell periphery"/>
    <property type="evidence" value="ECO:0007669"/>
    <property type="project" value="TreeGrafter"/>
</dbReference>
<dbReference type="SUPFAM" id="SSF48726">
    <property type="entry name" value="Immunoglobulin"/>
    <property type="match status" value="1"/>
</dbReference>
<dbReference type="SUPFAM" id="SSF82895">
    <property type="entry name" value="TSP-1 type 1 repeat"/>
    <property type="match status" value="1"/>
</dbReference>
<dbReference type="Gene3D" id="2.60.40.10">
    <property type="entry name" value="Immunoglobulins"/>
    <property type="match status" value="1"/>
</dbReference>
<evidence type="ECO:0000256" key="1">
    <source>
        <dbReference type="SAM" id="SignalP"/>
    </source>
</evidence>
<dbReference type="SMART" id="SM00209">
    <property type="entry name" value="TSP1"/>
    <property type="match status" value="1"/>
</dbReference>
<accession>A0A9D4RK82</accession>
<comment type="caution">
    <text evidence="2">The sequence shown here is derived from an EMBL/GenBank/DDBJ whole genome shotgun (WGS) entry which is preliminary data.</text>
</comment>
<reference evidence="2" key="2">
    <citation type="submission" date="2020-11" db="EMBL/GenBank/DDBJ databases">
        <authorList>
            <person name="McCartney M.A."/>
            <person name="Auch B."/>
            <person name="Kono T."/>
            <person name="Mallez S."/>
            <person name="Becker A."/>
            <person name="Gohl D.M."/>
            <person name="Silverstein K.A.T."/>
            <person name="Koren S."/>
            <person name="Bechman K.B."/>
            <person name="Herman A."/>
            <person name="Abrahante J.E."/>
            <person name="Garbe J."/>
        </authorList>
    </citation>
    <scope>NUCLEOTIDE SEQUENCE</scope>
    <source>
        <strain evidence="2">Duluth1</strain>
        <tissue evidence="2">Whole animal</tissue>
    </source>
</reference>
<protein>
    <recommendedName>
        <fullName evidence="4">Ig-like domain-containing protein</fullName>
    </recommendedName>
</protein>
<dbReference type="InterPro" id="IPR013783">
    <property type="entry name" value="Ig-like_fold"/>
</dbReference>
<gene>
    <name evidence="2" type="ORF">DPMN_034609</name>
</gene>
<sequence length="287" mass="31238">MDFSHVFVLIFCVLGTNGVRGSDFCYSCMGMTNRNECQQIKECQQNQYCLLQRVSDGISVTYNIGCSDQTVCPASNKGEILIIGRSVSSDNSDCTSCCHDDLCIPNDCSLIMDTTTVETAVTATVTTAATTPFAKTSTTSVVETGSAWSDWSPWTPCPYTCGHDGIQHRFRHCTVTAFGCEGPKFESKICHSRVCCTGPPFITYIDHDKQIPVGGFLSLYCNATNADQILWQIPKVVGKPYPINVFRPVGLDTVVISNAFADNRGAYVCTARNACGEDQSSLMVDVI</sequence>
<reference evidence="2" key="1">
    <citation type="journal article" date="2019" name="bioRxiv">
        <title>The Genome of the Zebra Mussel, Dreissena polymorpha: A Resource for Invasive Species Research.</title>
        <authorList>
            <person name="McCartney M.A."/>
            <person name="Auch B."/>
            <person name="Kono T."/>
            <person name="Mallez S."/>
            <person name="Zhang Y."/>
            <person name="Obille A."/>
            <person name="Becker A."/>
            <person name="Abrahante J.E."/>
            <person name="Garbe J."/>
            <person name="Badalamenti J.P."/>
            <person name="Herman A."/>
            <person name="Mangelson H."/>
            <person name="Liachko I."/>
            <person name="Sullivan S."/>
            <person name="Sone E.D."/>
            <person name="Koren S."/>
            <person name="Silverstein K.A.T."/>
            <person name="Beckman K.B."/>
            <person name="Gohl D.M."/>
        </authorList>
    </citation>
    <scope>NUCLEOTIDE SEQUENCE</scope>
    <source>
        <strain evidence="2">Duluth1</strain>
        <tissue evidence="2">Whole animal</tissue>
    </source>
</reference>
<name>A0A9D4RK82_DREPO</name>
<dbReference type="Gene3D" id="2.20.100.10">
    <property type="entry name" value="Thrombospondin type-1 (TSP1) repeat"/>
    <property type="match status" value="1"/>
</dbReference>
<dbReference type="InterPro" id="IPR038877">
    <property type="entry name" value="THSD1"/>
</dbReference>
<dbReference type="AlphaFoldDB" id="A0A9D4RK82"/>
<keyword evidence="1" id="KW-0732">Signal</keyword>
<feature type="chain" id="PRO_5039658339" description="Ig-like domain-containing protein" evidence="1">
    <location>
        <begin position="22"/>
        <end position="287"/>
    </location>
</feature>
<organism evidence="2 3">
    <name type="scientific">Dreissena polymorpha</name>
    <name type="common">Zebra mussel</name>
    <name type="synonym">Mytilus polymorpha</name>
    <dbReference type="NCBI Taxonomy" id="45954"/>
    <lineage>
        <taxon>Eukaryota</taxon>
        <taxon>Metazoa</taxon>
        <taxon>Spiralia</taxon>
        <taxon>Lophotrochozoa</taxon>
        <taxon>Mollusca</taxon>
        <taxon>Bivalvia</taxon>
        <taxon>Autobranchia</taxon>
        <taxon>Heteroconchia</taxon>
        <taxon>Euheterodonta</taxon>
        <taxon>Imparidentia</taxon>
        <taxon>Neoheterodontei</taxon>
        <taxon>Myida</taxon>
        <taxon>Dreissenoidea</taxon>
        <taxon>Dreissenidae</taxon>
        <taxon>Dreissena</taxon>
    </lineage>
</organism>
<evidence type="ECO:0008006" key="4">
    <source>
        <dbReference type="Google" id="ProtNLM"/>
    </source>
</evidence>
<dbReference type="InterPro" id="IPR000884">
    <property type="entry name" value="TSP1_rpt"/>
</dbReference>
<dbReference type="EMBL" id="JAIWYP010000002">
    <property type="protein sequence ID" value="KAH3871409.1"/>
    <property type="molecule type" value="Genomic_DNA"/>
</dbReference>
<dbReference type="PANTHER" id="PTHR16311">
    <property type="entry name" value="THROMBOSPONDIN TYPE I DOMAIN-CONTAINING 1"/>
    <property type="match status" value="1"/>
</dbReference>
<dbReference type="Pfam" id="PF00090">
    <property type="entry name" value="TSP_1"/>
    <property type="match status" value="1"/>
</dbReference>
<dbReference type="PROSITE" id="PS50092">
    <property type="entry name" value="TSP1"/>
    <property type="match status" value="1"/>
</dbReference>
<dbReference type="Proteomes" id="UP000828390">
    <property type="component" value="Unassembled WGS sequence"/>
</dbReference>
<proteinExistence type="predicted"/>
<dbReference type="InterPro" id="IPR036383">
    <property type="entry name" value="TSP1_rpt_sf"/>
</dbReference>